<accession>A0A1A9WWR1</accession>
<dbReference type="AlphaFoldDB" id="A0A1A9WWR1"/>
<evidence type="ECO:0000313" key="1">
    <source>
        <dbReference type="EnsemblMetazoa" id="GBRI035217-PA"/>
    </source>
</evidence>
<keyword evidence="2" id="KW-1185">Reference proteome</keyword>
<dbReference type="VEuPathDB" id="VectorBase:GBRI035217"/>
<sequence>MLYIYLETGLDDEKLKIPEKNYEVTYKIQLKHPKGEVWIIELHEYVLYSPDQSRRKRDNHTKIIMEGKLHPGYNSSYTDKPNDEFNVPSLSSDMETEPCKPVASRNIIHGDDIHIFRNRKGVLRIFAKLLLFLSRLVWTNERICEHFIEIFNYWKGGITTDDPRPPQIRLSRPNKWIRSLCFVRTML</sequence>
<name>A0A1A9WWR1_9MUSC</name>
<dbReference type="EnsemblMetazoa" id="GBRI035217-RA">
    <property type="protein sequence ID" value="GBRI035217-PA"/>
    <property type="gene ID" value="GBRI035217"/>
</dbReference>
<proteinExistence type="predicted"/>
<protein>
    <submittedName>
        <fullName evidence="1">Uncharacterized protein</fullName>
    </submittedName>
</protein>
<dbReference type="STRING" id="37001.A0A1A9WWR1"/>
<dbReference type="Proteomes" id="UP000091820">
    <property type="component" value="Unassembled WGS sequence"/>
</dbReference>
<reference evidence="1" key="2">
    <citation type="submission" date="2020-05" db="UniProtKB">
        <authorList>
            <consortium name="EnsemblMetazoa"/>
        </authorList>
    </citation>
    <scope>IDENTIFICATION</scope>
    <source>
        <strain evidence="1">IAEA</strain>
    </source>
</reference>
<reference evidence="2" key="1">
    <citation type="submission" date="2014-03" db="EMBL/GenBank/DDBJ databases">
        <authorList>
            <person name="Aksoy S."/>
            <person name="Warren W."/>
            <person name="Wilson R.K."/>
        </authorList>
    </citation>
    <scope>NUCLEOTIDE SEQUENCE [LARGE SCALE GENOMIC DNA]</scope>
    <source>
        <strain evidence="2">IAEA</strain>
    </source>
</reference>
<organism evidence="1 2">
    <name type="scientific">Glossina brevipalpis</name>
    <dbReference type="NCBI Taxonomy" id="37001"/>
    <lineage>
        <taxon>Eukaryota</taxon>
        <taxon>Metazoa</taxon>
        <taxon>Ecdysozoa</taxon>
        <taxon>Arthropoda</taxon>
        <taxon>Hexapoda</taxon>
        <taxon>Insecta</taxon>
        <taxon>Pterygota</taxon>
        <taxon>Neoptera</taxon>
        <taxon>Endopterygota</taxon>
        <taxon>Diptera</taxon>
        <taxon>Brachycera</taxon>
        <taxon>Muscomorpha</taxon>
        <taxon>Hippoboscoidea</taxon>
        <taxon>Glossinidae</taxon>
        <taxon>Glossina</taxon>
    </lineage>
</organism>
<evidence type="ECO:0000313" key="2">
    <source>
        <dbReference type="Proteomes" id="UP000091820"/>
    </source>
</evidence>